<dbReference type="EMBL" id="BGZM01000010">
    <property type="protein sequence ID" value="GBR72390.1"/>
    <property type="molecule type" value="Genomic_DNA"/>
</dbReference>
<protein>
    <submittedName>
        <fullName evidence="2">Lipopolysaccharide assembly outer membrane protein LptD</fullName>
    </submittedName>
</protein>
<dbReference type="Gene3D" id="2.60.450.10">
    <property type="entry name" value="Lipopolysaccharide (LPS) transport protein A like domain"/>
    <property type="match status" value="1"/>
</dbReference>
<dbReference type="PANTHER" id="PTHR30189">
    <property type="entry name" value="LPS-ASSEMBLY PROTEIN"/>
    <property type="match status" value="1"/>
</dbReference>
<sequence length="538" mass="61780">MRRYSLIFVLLLLSLAVGEEKIPTVSAENLSKSTISIEADYVNYAGENQYVKASGNVVVVRGNSKYNANSTTVNFEQKNMQITDGFTFERGNQRVYGTAMDYDYGRNIGKGQDVNMMLHNNRIKGKNVLINDDVIIIDDASQTTCPYGDNPCNHVTSKRLTIYPEWGDVVNDHSVIYFYFVPIMYVPNNVSDMSGGMSSMFSAIPQLGYNQVEGNFAKSGFSYYVNEKLTGTVDMHYLENYGLRSGFTNNYKLDQANRGQVRLHYLMGEDAGFSYGLQHRTLLGVPHRDRTQIIDDFFAGIMPPSNSTYPEFVLDAAHREMSDYQFISYLPKASLFLPHYNVFNTGIKYTFTAFAADILEEDIWYPLYSQTREEFTDDMEAHKREYIQQNWEGSIYRNFNLDWAGTLTPGAIYSNSAYYDKSSNRLDGNWTRLMYYANYRKQLSIFDFSAGYKYTPDESGVSRFSGETFKAGTAEENNIGLGVQVLPWLKLNYMQYYSITEHEMREKTYGGELTVCHWLITYSWSDYYQQSTFGIRLL</sequence>
<dbReference type="GO" id="GO:1990351">
    <property type="term" value="C:transporter complex"/>
    <property type="evidence" value="ECO:0007669"/>
    <property type="project" value="TreeGrafter"/>
</dbReference>
<dbReference type="AlphaFoldDB" id="A0A388T8B3"/>
<evidence type="ECO:0000313" key="2">
    <source>
        <dbReference type="EMBL" id="GBR72390.1"/>
    </source>
</evidence>
<feature type="signal peptide" evidence="1">
    <location>
        <begin position="1"/>
        <end position="18"/>
    </location>
</feature>
<dbReference type="GO" id="GO:0009279">
    <property type="term" value="C:cell outer membrane"/>
    <property type="evidence" value="ECO:0007669"/>
    <property type="project" value="TreeGrafter"/>
</dbReference>
<reference evidence="2 3" key="1">
    <citation type="journal article" date="2019" name="ISME J.">
        <title>Genome analyses of uncultured TG2/ZB3 bacteria in 'Margulisbacteria' specifically attached to ectosymbiotic spirochetes of protists in the termite gut.</title>
        <authorList>
            <person name="Utami Y.D."/>
            <person name="Kuwahara H."/>
            <person name="Igai K."/>
            <person name="Murakami T."/>
            <person name="Sugaya K."/>
            <person name="Morikawa T."/>
            <person name="Nagura Y."/>
            <person name="Yuki M."/>
            <person name="Deevong P."/>
            <person name="Inoue T."/>
            <person name="Kihara K."/>
            <person name="Lo N."/>
            <person name="Yamada A."/>
            <person name="Ohkuma M."/>
            <person name="Hongoh Y."/>
        </authorList>
    </citation>
    <scope>NUCLEOTIDE SEQUENCE [LARGE SCALE GENOMIC DNA]</scope>
    <source>
        <strain evidence="2">HsPyr-01</strain>
    </source>
</reference>
<accession>A0A388T8B3</accession>
<feature type="chain" id="PRO_5017366212" evidence="1">
    <location>
        <begin position="19"/>
        <end position="538"/>
    </location>
</feature>
<keyword evidence="3" id="KW-1185">Reference proteome</keyword>
<evidence type="ECO:0000313" key="3">
    <source>
        <dbReference type="Proteomes" id="UP000276170"/>
    </source>
</evidence>
<organism evidence="2 3">
    <name type="scientific">Candidatus Termititenax spirochaetophilus</name>
    <dbReference type="NCBI Taxonomy" id="2218522"/>
    <lineage>
        <taxon>Bacteria</taxon>
        <taxon>Bacillati</taxon>
        <taxon>Candidatus Margulisiibacteriota</taxon>
        <taxon>Candidatus Termititenacia</taxon>
        <taxon>Candidatus Termititenacales</taxon>
        <taxon>Candidatus Termititenacaceae</taxon>
        <taxon>Candidatus Termititenax</taxon>
    </lineage>
</organism>
<gene>
    <name evidence="2" type="primary">lptD</name>
    <name evidence="2" type="ORF">HP1_089</name>
</gene>
<evidence type="ECO:0000256" key="1">
    <source>
        <dbReference type="SAM" id="SignalP"/>
    </source>
</evidence>
<name>A0A388T8B3_9BACT</name>
<comment type="caution">
    <text evidence="2">The sequence shown here is derived from an EMBL/GenBank/DDBJ whole genome shotgun (WGS) entry which is preliminary data.</text>
</comment>
<keyword evidence="1" id="KW-0732">Signal</keyword>
<dbReference type="Proteomes" id="UP000276170">
    <property type="component" value="Unassembled WGS sequence"/>
</dbReference>
<proteinExistence type="predicted"/>
<dbReference type="PANTHER" id="PTHR30189:SF1">
    <property type="entry name" value="LPS-ASSEMBLY PROTEIN LPTD"/>
    <property type="match status" value="1"/>
</dbReference>
<dbReference type="InterPro" id="IPR050218">
    <property type="entry name" value="LptD"/>
</dbReference>